<proteinExistence type="predicted"/>
<evidence type="ECO:0000313" key="2">
    <source>
        <dbReference type="Proteomes" id="UP000291591"/>
    </source>
</evidence>
<dbReference type="InterPro" id="IPR036291">
    <property type="entry name" value="NAD(P)-bd_dom_sf"/>
</dbReference>
<dbReference type="PANTHER" id="PTHR43431">
    <property type="entry name" value="OXIDOREDUCTASE, SHORT CHAIN DEHYDROGENASE/REDUCTASE FAMILY (AFU_ORTHOLOGUE AFUA_5G14000)"/>
    <property type="match status" value="1"/>
</dbReference>
<dbReference type="PANTHER" id="PTHR43431:SF7">
    <property type="entry name" value="OXIDOREDUCTASE, SHORT CHAIN DEHYDROGENASE_REDUCTASE FAMILY (AFU_ORTHOLOGUE AFUA_5G14000)"/>
    <property type="match status" value="1"/>
</dbReference>
<name>A0A4Q7UYU3_PSEST</name>
<accession>A0A4Q7UYU3</accession>
<protein>
    <submittedName>
        <fullName evidence="1">Short subunit dehydrogenase</fullName>
    </submittedName>
</protein>
<reference evidence="1 2" key="1">
    <citation type="submission" date="2019-02" db="EMBL/GenBank/DDBJ databases">
        <title>Sequencing the genomes of 1000 actinobacteria strains.</title>
        <authorList>
            <person name="Klenk H.-P."/>
        </authorList>
    </citation>
    <scope>NUCLEOTIDE SEQUENCE [LARGE SCALE GENOMIC DNA]</scope>
    <source>
        <strain evidence="1 2">DSM 45779</strain>
    </source>
</reference>
<gene>
    <name evidence="1" type="ORF">EV383_2224</name>
</gene>
<dbReference type="RefSeq" id="WP_130289830.1">
    <property type="nucleotide sequence ID" value="NZ_SHKL01000001.1"/>
</dbReference>
<sequence>MSTIAVVGAGPQLGRAIAWRFAREGYDVALVARDRERLADMAAELGTSGVSAAAFPADVTDRAGLRAALAAAEEHFGSIDVLEFSPGPTASDFAERPAVDASVLTVESIVPEIEMTLYGGVTAIGQVLPGMLERGSGTILVSAGSGAGPMVIPGVANYNVATAGLRNLVLGLNASVAARGVYAAHVSIAAFIGQGRPGSEPDVIADAYWRLHTERTEPELFYNDLPEDFVFEKVSTQFTDS</sequence>
<dbReference type="SUPFAM" id="SSF51735">
    <property type="entry name" value="NAD(P)-binding Rossmann-fold domains"/>
    <property type="match status" value="1"/>
</dbReference>
<evidence type="ECO:0000313" key="1">
    <source>
        <dbReference type="EMBL" id="RZT85359.1"/>
    </source>
</evidence>
<dbReference type="InterPro" id="IPR002347">
    <property type="entry name" value="SDR_fam"/>
</dbReference>
<dbReference type="Gene3D" id="3.40.50.720">
    <property type="entry name" value="NAD(P)-binding Rossmann-like Domain"/>
    <property type="match status" value="1"/>
</dbReference>
<comment type="caution">
    <text evidence="1">The sequence shown here is derived from an EMBL/GenBank/DDBJ whole genome shotgun (WGS) entry which is preliminary data.</text>
</comment>
<dbReference type="OrthoDB" id="9799818at2"/>
<organism evidence="1 2">
    <name type="scientific">Pseudonocardia sediminis</name>
    <dbReference type="NCBI Taxonomy" id="1397368"/>
    <lineage>
        <taxon>Bacteria</taxon>
        <taxon>Bacillati</taxon>
        <taxon>Actinomycetota</taxon>
        <taxon>Actinomycetes</taxon>
        <taxon>Pseudonocardiales</taxon>
        <taxon>Pseudonocardiaceae</taxon>
        <taxon>Pseudonocardia</taxon>
    </lineage>
</organism>
<dbReference type="Pfam" id="PF00106">
    <property type="entry name" value="adh_short"/>
    <property type="match status" value="1"/>
</dbReference>
<dbReference type="Proteomes" id="UP000291591">
    <property type="component" value="Unassembled WGS sequence"/>
</dbReference>
<dbReference type="EMBL" id="SHKL01000001">
    <property type="protein sequence ID" value="RZT85359.1"/>
    <property type="molecule type" value="Genomic_DNA"/>
</dbReference>
<keyword evidence="2" id="KW-1185">Reference proteome</keyword>
<dbReference type="AlphaFoldDB" id="A0A4Q7UYU3"/>